<dbReference type="Gene3D" id="1.10.287.70">
    <property type="match status" value="1"/>
</dbReference>
<evidence type="ECO:0000256" key="10">
    <source>
        <dbReference type="ARBA" id="ARBA00023303"/>
    </source>
</evidence>
<evidence type="ECO:0000256" key="7">
    <source>
        <dbReference type="ARBA" id="ARBA00022989"/>
    </source>
</evidence>
<proteinExistence type="predicted"/>
<keyword evidence="9 11" id="KW-0472">Membrane</keyword>
<feature type="transmembrane region" description="Helical" evidence="11">
    <location>
        <begin position="155"/>
        <end position="177"/>
    </location>
</feature>
<evidence type="ECO:0000256" key="9">
    <source>
        <dbReference type="ARBA" id="ARBA00023136"/>
    </source>
</evidence>
<feature type="domain" description="Potassium channel" evidence="12">
    <location>
        <begin position="164"/>
        <end position="234"/>
    </location>
</feature>
<name>A0AAJ6BKW5_9CAUL</name>
<dbReference type="SUPFAM" id="SSF81324">
    <property type="entry name" value="Voltage-gated potassium channels"/>
    <property type="match status" value="1"/>
</dbReference>
<evidence type="ECO:0000259" key="12">
    <source>
        <dbReference type="Pfam" id="PF07885"/>
    </source>
</evidence>
<evidence type="ECO:0000256" key="4">
    <source>
        <dbReference type="ARBA" id="ARBA00022692"/>
    </source>
</evidence>
<evidence type="ECO:0000256" key="11">
    <source>
        <dbReference type="SAM" id="Phobius"/>
    </source>
</evidence>
<dbReference type="PANTHER" id="PTHR10027:SF10">
    <property type="entry name" value="SLOWPOKE 2, ISOFORM D"/>
    <property type="match status" value="1"/>
</dbReference>
<keyword evidence="3" id="KW-0633">Potassium transport</keyword>
<dbReference type="GO" id="GO:0016020">
    <property type="term" value="C:membrane"/>
    <property type="evidence" value="ECO:0007669"/>
    <property type="project" value="UniProtKB-SubCell"/>
</dbReference>
<dbReference type="Pfam" id="PF07885">
    <property type="entry name" value="Ion_trans_2"/>
    <property type="match status" value="1"/>
</dbReference>
<reference evidence="13" key="1">
    <citation type="submission" date="2023-03" db="EMBL/GenBank/DDBJ databases">
        <title>Andean soil-derived lignocellulolytic bacterial consortium as a source of novel taxa and putative plastic-active enzymes.</title>
        <authorList>
            <person name="Diaz-Garcia L."/>
            <person name="Chuvochina M."/>
            <person name="Feuerriegel G."/>
            <person name="Bunk B."/>
            <person name="Sproer C."/>
            <person name="Streit W.R."/>
            <person name="Rodriguez L.M."/>
            <person name="Overmann J."/>
            <person name="Jimenez D.J."/>
        </authorList>
    </citation>
    <scope>NUCLEOTIDE SEQUENCE</scope>
    <source>
        <strain evidence="13">MAG 833</strain>
    </source>
</reference>
<evidence type="ECO:0000313" key="13">
    <source>
        <dbReference type="EMBL" id="WEK40893.1"/>
    </source>
</evidence>
<evidence type="ECO:0000256" key="5">
    <source>
        <dbReference type="ARBA" id="ARBA00022826"/>
    </source>
</evidence>
<evidence type="ECO:0000256" key="1">
    <source>
        <dbReference type="ARBA" id="ARBA00004141"/>
    </source>
</evidence>
<keyword evidence="4 11" id="KW-0812">Transmembrane</keyword>
<comment type="subcellular location">
    <subcellularLocation>
        <location evidence="1">Membrane</location>
        <topology evidence="1">Multi-pass membrane protein</topology>
    </subcellularLocation>
</comment>
<keyword evidence="2" id="KW-0813">Transport</keyword>
<dbReference type="Gene3D" id="1.20.120.350">
    <property type="entry name" value="Voltage-gated potassium channels. Chain C"/>
    <property type="match status" value="1"/>
</dbReference>
<protein>
    <submittedName>
        <fullName evidence="13">Potassium channel family protein</fullName>
    </submittedName>
</protein>
<feature type="transmembrane region" description="Helical" evidence="11">
    <location>
        <begin position="41"/>
        <end position="61"/>
    </location>
</feature>
<evidence type="ECO:0000313" key="14">
    <source>
        <dbReference type="Proteomes" id="UP001213664"/>
    </source>
</evidence>
<dbReference type="InterPro" id="IPR013099">
    <property type="entry name" value="K_chnl_dom"/>
</dbReference>
<keyword evidence="8" id="KW-0406">Ion transport</keyword>
<dbReference type="InterPro" id="IPR047871">
    <property type="entry name" value="K_chnl_Slo-like"/>
</dbReference>
<dbReference type="EMBL" id="CP119326">
    <property type="protein sequence ID" value="WEK40893.1"/>
    <property type="molecule type" value="Genomic_DNA"/>
</dbReference>
<dbReference type="InterPro" id="IPR027359">
    <property type="entry name" value="Volt_channel_dom_sf"/>
</dbReference>
<gene>
    <name evidence="13" type="ORF">P0Y50_04590</name>
</gene>
<evidence type="ECO:0000256" key="6">
    <source>
        <dbReference type="ARBA" id="ARBA00022958"/>
    </source>
</evidence>
<dbReference type="Proteomes" id="UP001213664">
    <property type="component" value="Chromosome"/>
</dbReference>
<keyword evidence="10 13" id="KW-0407">Ion channel</keyword>
<evidence type="ECO:0000256" key="8">
    <source>
        <dbReference type="ARBA" id="ARBA00023065"/>
    </source>
</evidence>
<dbReference type="AlphaFoldDB" id="A0AAJ6BKW5"/>
<feature type="transmembrane region" description="Helical" evidence="11">
    <location>
        <begin position="214"/>
        <end position="231"/>
    </location>
</feature>
<accession>A0AAJ6BKW5</accession>
<keyword evidence="6" id="KW-0630">Potassium</keyword>
<keyword evidence="5" id="KW-0631">Potassium channel</keyword>
<feature type="transmembrane region" description="Helical" evidence="11">
    <location>
        <begin position="67"/>
        <end position="90"/>
    </location>
</feature>
<organism evidence="13 14">
    <name type="scientific">Candidatus Brevundimonas colombiensis</name>
    <dbReference type="NCBI Taxonomy" id="3121376"/>
    <lineage>
        <taxon>Bacteria</taxon>
        <taxon>Pseudomonadati</taxon>
        <taxon>Pseudomonadota</taxon>
        <taxon>Alphaproteobacteria</taxon>
        <taxon>Caulobacterales</taxon>
        <taxon>Caulobacteraceae</taxon>
        <taxon>Brevundimonas</taxon>
    </lineage>
</organism>
<evidence type="ECO:0000256" key="3">
    <source>
        <dbReference type="ARBA" id="ARBA00022538"/>
    </source>
</evidence>
<sequence>MAHKKTDAGARPDAAPREEGLRLRTWLRYLYHGSRPLAVKFRLAVIMVDVAIIAFFLASPILKNMGWGFYVLDYVIAALLAADLAARAYAYADIKDWLKRPIVWVDLFVLATLLFPAWLFNLGFLRMLRLWTLLNSDFFWRTVGQKFDDTRVEGIVRAMANLVTFVFVATGFVYATFLGHTGIAGYVDALYFTVATLTTTGFGDVTLPGSWGKLLSIAIMLVGITLFLRLAQALIKPAKVSFPCDRCGLHKHDADAVHCKACGNLLCIPDEGS</sequence>
<evidence type="ECO:0000256" key="2">
    <source>
        <dbReference type="ARBA" id="ARBA00022448"/>
    </source>
</evidence>
<keyword evidence="7 11" id="KW-1133">Transmembrane helix</keyword>
<dbReference type="GO" id="GO:0005267">
    <property type="term" value="F:potassium channel activity"/>
    <property type="evidence" value="ECO:0007669"/>
    <property type="project" value="UniProtKB-KW"/>
</dbReference>
<dbReference type="PANTHER" id="PTHR10027">
    <property type="entry name" value="CALCIUM-ACTIVATED POTASSIUM CHANNEL ALPHA CHAIN"/>
    <property type="match status" value="1"/>
</dbReference>
<feature type="transmembrane region" description="Helical" evidence="11">
    <location>
        <begin position="102"/>
        <end position="124"/>
    </location>
</feature>